<dbReference type="GO" id="GO:0005975">
    <property type="term" value="P:carbohydrate metabolic process"/>
    <property type="evidence" value="ECO:0007669"/>
    <property type="project" value="InterPro"/>
</dbReference>
<dbReference type="InterPro" id="IPR001296">
    <property type="entry name" value="Glyco_trans_1"/>
</dbReference>
<dbReference type="InterPro" id="IPR028098">
    <property type="entry name" value="Glyco_trans_4-like_N"/>
</dbReference>
<dbReference type="GO" id="GO:0043750">
    <property type="term" value="F:phosphatidylinositol alpha-mannosyltransferase activity"/>
    <property type="evidence" value="ECO:0007669"/>
    <property type="project" value="UniProtKB-EC"/>
</dbReference>
<accession>A0A5C6EF68</accession>
<dbReference type="OrthoDB" id="9765330at2"/>
<feature type="domain" description="Glycosyl transferase family 1" evidence="1">
    <location>
        <begin position="195"/>
        <end position="363"/>
    </location>
</feature>
<name>A0A5C6EF68_9BACT</name>
<dbReference type="RefSeq" id="WP_146537156.1">
    <property type="nucleotide sequence ID" value="NZ_SJPX01000006.1"/>
</dbReference>
<gene>
    <name evidence="3" type="primary">pimA_3</name>
    <name evidence="3" type="ORF">Poly59_56400</name>
</gene>
<dbReference type="InterPro" id="IPR008928">
    <property type="entry name" value="6-hairpin_glycosidase_sf"/>
</dbReference>
<dbReference type="SUPFAM" id="SSF53756">
    <property type="entry name" value="UDP-Glycosyltransferase/glycogen phosphorylase"/>
    <property type="match status" value="1"/>
</dbReference>
<organism evidence="3 4">
    <name type="scientific">Rubripirellula reticaptiva</name>
    <dbReference type="NCBI Taxonomy" id="2528013"/>
    <lineage>
        <taxon>Bacteria</taxon>
        <taxon>Pseudomonadati</taxon>
        <taxon>Planctomycetota</taxon>
        <taxon>Planctomycetia</taxon>
        <taxon>Pirellulales</taxon>
        <taxon>Pirellulaceae</taxon>
        <taxon>Rubripirellula</taxon>
    </lineage>
</organism>
<proteinExistence type="predicted"/>
<sequence>MQRIEPTEERRIACVGTYPPRQCGIATFTQDLCRAIEIESESGLQCHVLAINDRADGYDYPANVRFEVRQQQPADYRLAADFANIRNCEVMLVEHEYGIFGGDCGDQLLGMLRNVRMPVVTTMHTVLAEPSEQMRQVTESIIEHSDRIVVMSERAVEILCDLYALTEEKVRHIPHGIPDLPFVDPSFYKDHFGVEGRTVLLTFGLLSPGKGVEYVIQALPELVKQNPEIVYVVLGATHPHVLRDRGEEYRHQLQHLAEDLGVLDHVMFINRYVDLDELCKFLMAADIYVTPSLAEQQIASGTLAYALGTGKPIVATPYVYAKELLADGRGRLVPFRDADAITREVAWLLDNEQETQAIRKRAYLYSRKSIWSKVARSYLDLFDEVSHEPSIATLLLRSHQNDAISPLHAVPEVNFSALQSMTDHVGILQHARFTISDRNHGYCTDDNARALVVALQSYELTQERGMLNLARTYLSFVHHAFNPVENRFRNFMAFDRRWLEEFGSEDSHARALWGLGSAVALARNAGMRAVSLDLFDRGLHATESFTSPRAWAFTLVGVHAYLSRYGGDSEAKRIRENLATRLYEQFVSNAKDDWPWPEDTLTYSCGKLPHAMLLAGQWMGHDGMIEIGLRSLDWLLKIQTSEDGHLSLIGNQGWFPRGGEKATYDQQPIEAHALLEACLEANRLTQDNQWFVEARRCFDWYLGRNDLGRPIYNYETGGCRDGLHREGVNENEGAESTLAWLLSLRAIRGAKLIDSPVETARERVTTNG</sequence>
<evidence type="ECO:0000313" key="3">
    <source>
        <dbReference type="EMBL" id="TWU46667.1"/>
    </source>
</evidence>
<dbReference type="Proteomes" id="UP000317977">
    <property type="component" value="Unassembled WGS sequence"/>
</dbReference>
<keyword evidence="4" id="KW-1185">Reference proteome</keyword>
<dbReference type="Gene3D" id="3.40.50.2000">
    <property type="entry name" value="Glycogen Phosphorylase B"/>
    <property type="match status" value="2"/>
</dbReference>
<comment type="caution">
    <text evidence="3">The sequence shown here is derived from an EMBL/GenBank/DDBJ whole genome shotgun (WGS) entry which is preliminary data.</text>
</comment>
<dbReference type="EC" id="2.4.1.345" evidence="3"/>
<dbReference type="Pfam" id="PF13439">
    <property type="entry name" value="Glyco_transf_4"/>
    <property type="match status" value="1"/>
</dbReference>
<reference evidence="3 4" key="1">
    <citation type="submission" date="2019-02" db="EMBL/GenBank/DDBJ databases">
        <title>Deep-cultivation of Planctomycetes and their phenomic and genomic characterization uncovers novel biology.</title>
        <authorList>
            <person name="Wiegand S."/>
            <person name="Jogler M."/>
            <person name="Boedeker C."/>
            <person name="Pinto D."/>
            <person name="Vollmers J."/>
            <person name="Rivas-Marin E."/>
            <person name="Kohn T."/>
            <person name="Peeters S.H."/>
            <person name="Heuer A."/>
            <person name="Rast P."/>
            <person name="Oberbeckmann S."/>
            <person name="Bunk B."/>
            <person name="Jeske O."/>
            <person name="Meyerdierks A."/>
            <person name="Storesund J.E."/>
            <person name="Kallscheuer N."/>
            <person name="Luecker S."/>
            <person name="Lage O.M."/>
            <person name="Pohl T."/>
            <person name="Merkel B.J."/>
            <person name="Hornburger P."/>
            <person name="Mueller R.-W."/>
            <person name="Bruemmer F."/>
            <person name="Labrenz M."/>
            <person name="Spormann A.M."/>
            <person name="Op Den Camp H."/>
            <person name="Overmann J."/>
            <person name="Amann R."/>
            <person name="Jetten M.S.M."/>
            <person name="Mascher T."/>
            <person name="Medema M.H."/>
            <person name="Devos D.P."/>
            <person name="Kaster A.-K."/>
            <person name="Ovreas L."/>
            <person name="Rohde M."/>
            <person name="Galperin M.Y."/>
            <person name="Jogler C."/>
        </authorList>
    </citation>
    <scope>NUCLEOTIDE SEQUENCE [LARGE SCALE GENOMIC DNA]</scope>
    <source>
        <strain evidence="3 4">Poly59</strain>
    </source>
</reference>
<protein>
    <submittedName>
        <fullName evidence="3">GDP-mannose-dependent alpha-(1-2)-phosphatidylinositol mannosyltransferase</fullName>
        <ecNumber evidence="3">2.4.1.345</ecNumber>
    </submittedName>
</protein>
<evidence type="ECO:0000259" key="1">
    <source>
        <dbReference type="Pfam" id="PF00534"/>
    </source>
</evidence>
<evidence type="ECO:0000313" key="4">
    <source>
        <dbReference type="Proteomes" id="UP000317977"/>
    </source>
</evidence>
<keyword evidence="3" id="KW-0808">Transferase</keyword>
<dbReference type="EMBL" id="SJPX01000006">
    <property type="protein sequence ID" value="TWU46667.1"/>
    <property type="molecule type" value="Genomic_DNA"/>
</dbReference>
<dbReference type="AlphaFoldDB" id="A0A5C6EF68"/>
<dbReference type="CDD" id="cd03822">
    <property type="entry name" value="GT4_mannosyltransferase-like"/>
    <property type="match status" value="1"/>
</dbReference>
<evidence type="ECO:0000259" key="2">
    <source>
        <dbReference type="Pfam" id="PF13439"/>
    </source>
</evidence>
<dbReference type="Pfam" id="PF00534">
    <property type="entry name" value="Glycos_transf_1"/>
    <property type="match status" value="1"/>
</dbReference>
<keyword evidence="3" id="KW-0328">Glycosyltransferase</keyword>
<dbReference type="SUPFAM" id="SSF48208">
    <property type="entry name" value="Six-hairpin glycosidases"/>
    <property type="match status" value="1"/>
</dbReference>
<feature type="domain" description="Glycosyltransferase subfamily 4-like N-terminal" evidence="2">
    <location>
        <begin position="24"/>
        <end position="177"/>
    </location>
</feature>
<dbReference type="PANTHER" id="PTHR12526">
    <property type="entry name" value="GLYCOSYLTRANSFERASE"/>
    <property type="match status" value="1"/>
</dbReference>
<dbReference type="PANTHER" id="PTHR12526:SF572">
    <property type="entry name" value="BLL5144 PROTEIN"/>
    <property type="match status" value="1"/>
</dbReference>